<protein>
    <recommendedName>
        <fullName evidence="1">ORC1/DEAH AAA+ ATPase domain-containing protein</fullName>
    </recommendedName>
</protein>
<feature type="domain" description="ORC1/DEAH AAA+ ATPase" evidence="1">
    <location>
        <begin position="23"/>
        <end position="159"/>
    </location>
</feature>
<evidence type="ECO:0000259" key="1">
    <source>
        <dbReference type="Pfam" id="PF13401"/>
    </source>
</evidence>
<dbReference type="RefSeq" id="WP_002774793.1">
    <property type="nucleotide sequence ID" value="NZ_JH597773.1"/>
</dbReference>
<proteinExistence type="predicted"/>
<organism evidence="2 3">
    <name type="scientific">Leptonema illini DSM 21528</name>
    <dbReference type="NCBI Taxonomy" id="929563"/>
    <lineage>
        <taxon>Bacteria</taxon>
        <taxon>Pseudomonadati</taxon>
        <taxon>Spirochaetota</taxon>
        <taxon>Spirochaetia</taxon>
        <taxon>Leptospirales</taxon>
        <taxon>Leptospiraceae</taxon>
        <taxon>Leptonema</taxon>
    </lineage>
</organism>
<sequence length="329" mass="37613">MTTKLVETRNVRAVKAACTRALQTNGMLAVMAEVGSGKTTLYNHMVDYWQQYPHKFSVVKVKAFKGQGPSRISALSKLLVRAIDPELHIPGDIESRYEVLARALRYNATHNNRRVILAIDEAQDLSLQTFRDLKKLHEIDGRDRRGEHQDNLFSILYFGKLHNTWDRLFSLPELGYRINRVKLELLTSEEIILFAEQKWNLKFQDIKTKERFPAVVRHKTPLGVKYVSMALRQTEEFVDWPDHQPITVRKDHLQILPLLSLKWMVKQSGYTLQQLTDLAKEKGVKSASRQRISEMLSGKLQDSAIGQQLENAVASIVGAGQEKEIEAVG</sequence>
<dbReference type="InterPro" id="IPR027417">
    <property type="entry name" value="P-loop_NTPase"/>
</dbReference>
<dbReference type="GO" id="GO:0016887">
    <property type="term" value="F:ATP hydrolysis activity"/>
    <property type="evidence" value="ECO:0007669"/>
    <property type="project" value="InterPro"/>
</dbReference>
<dbReference type="Proteomes" id="UP000005737">
    <property type="component" value="Unassembled WGS sequence"/>
</dbReference>
<dbReference type="Pfam" id="PF13401">
    <property type="entry name" value="AAA_22"/>
    <property type="match status" value="1"/>
</dbReference>
<dbReference type="InterPro" id="IPR049945">
    <property type="entry name" value="AAA_22"/>
</dbReference>
<dbReference type="HOGENOM" id="CLU_844117_0_0_12"/>
<accession>H2CKH5</accession>
<dbReference type="AlphaFoldDB" id="H2CKH5"/>
<evidence type="ECO:0000313" key="3">
    <source>
        <dbReference type="Proteomes" id="UP000005737"/>
    </source>
</evidence>
<reference evidence="2 3" key="1">
    <citation type="submission" date="2011-10" db="EMBL/GenBank/DDBJ databases">
        <title>The Improved High-Quality Draft genome of Leptonema illini DSM 21528.</title>
        <authorList>
            <consortium name="US DOE Joint Genome Institute (JGI-PGF)"/>
            <person name="Lucas S."/>
            <person name="Copeland A."/>
            <person name="Lapidus A."/>
            <person name="Glavina del Rio T."/>
            <person name="Dalin E."/>
            <person name="Tice H."/>
            <person name="Bruce D."/>
            <person name="Goodwin L."/>
            <person name="Pitluck S."/>
            <person name="Peters L."/>
            <person name="Mikhailova N."/>
            <person name="Held B."/>
            <person name="Kyrpides N."/>
            <person name="Mavromatis K."/>
            <person name="Ivanova N."/>
            <person name="Markowitz V."/>
            <person name="Cheng J.-F."/>
            <person name="Hugenholtz P."/>
            <person name="Woyke T."/>
            <person name="Wu D."/>
            <person name="Gronow S."/>
            <person name="Wellnitz S."/>
            <person name="Brambilla E.-M."/>
            <person name="Klenk H.-P."/>
            <person name="Eisen J.A."/>
        </authorList>
    </citation>
    <scope>NUCLEOTIDE SEQUENCE [LARGE SCALE GENOMIC DNA]</scope>
    <source>
        <strain evidence="2 3">DSM 21528</strain>
    </source>
</reference>
<dbReference type="STRING" id="183.GCA_002009735_02056"/>
<evidence type="ECO:0000313" key="2">
    <source>
        <dbReference type="EMBL" id="EHQ08280.1"/>
    </source>
</evidence>
<dbReference type="EMBL" id="JH597773">
    <property type="protein sequence ID" value="EHQ08280.1"/>
    <property type="molecule type" value="Genomic_DNA"/>
</dbReference>
<gene>
    <name evidence="2" type="ORF">Lepil_3623</name>
</gene>
<dbReference type="SUPFAM" id="SSF52540">
    <property type="entry name" value="P-loop containing nucleoside triphosphate hydrolases"/>
    <property type="match status" value="1"/>
</dbReference>
<dbReference type="Gene3D" id="3.40.50.300">
    <property type="entry name" value="P-loop containing nucleotide triphosphate hydrolases"/>
    <property type="match status" value="1"/>
</dbReference>
<name>H2CKH5_9LEPT</name>
<keyword evidence="3" id="KW-1185">Reference proteome</keyword>